<dbReference type="EMBL" id="JAATIS010002524">
    <property type="protein sequence ID" value="KAG2465047.1"/>
    <property type="molecule type" value="Genomic_DNA"/>
</dbReference>
<dbReference type="GO" id="GO:0005634">
    <property type="term" value="C:nucleus"/>
    <property type="evidence" value="ECO:0007669"/>
    <property type="project" value="TreeGrafter"/>
</dbReference>
<organism evidence="2 3">
    <name type="scientific">Polypterus senegalus</name>
    <name type="common">Senegal bichir</name>
    <dbReference type="NCBI Taxonomy" id="55291"/>
    <lineage>
        <taxon>Eukaryota</taxon>
        <taxon>Metazoa</taxon>
        <taxon>Chordata</taxon>
        <taxon>Craniata</taxon>
        <taxon>Vertebrata</taxon>
        <taxon>Euteleostomi</taxon>
        <taxon>Actinopterygii</taxon>
        <taxon>Polypteriformes</taxon>
        <taxon>Polypteridae</taxon>
        <taxon>Polypterus</taxon>
    </lineage>
</organism>
<sequence>MCARLSTRHEDTADFKLPFLGNALSDFSEAKKRVEERTPARFNKDIGAFEIVNDAEEALTNRVKALLYNYKPKHPVYDVIRKTTKQFLQLKPEPNPELEINNSYIVKTLEREQGLAWVRKERLPYFLQSDCYFEYRIAKLLSQVECSAAGMKLQIDSGYRPWSVTKKISPPSSSEGEMELIMRKYYASLGQASFTQSKEWFTLAKGDQEMVTTQSLQIPLTSIQMHEDLLLHQKKSRHHSISESLGMESVEEVTSSVDEDFSTADSFKGSRMVSSYQSKKSKSIDDECFASVPDSPSHAPHSAFMEFRSESAIEAEKPTQLSEEKSYKTETQSVFVEENAYVSEHESLHSAEVWSDEELEDVDGEAYDDGHNIGPKYYKFLTRKAVEKFKSFLQGTLGEKYWHLWMDIERLKAIKDTRWKYRQRIHSAGSLTSCSFESTISSFSESSKDSKEDLSETLSLWKNGVHFWFDLQEYHRLFYQETFSPFKLGRQSQFLYSTYIQFGGPMDIAIDLESQYTMYQKLDPPFEDLFDIAEEYILTMLLIPWMQMLESDKTNFKKVELMEETRYLDSVYYRKLQALRQKSASLQKQVKHLAGGAGKILKEKMSAPALVEVQKHVQNRIEKKWLPQYLATPDFSERQKNKLEMEDVDEEEESQVPKSKKKKEAWKLALKSSICLKSDLRYEEVREVTAKVVGMRTAPVRMRHMAALLAVAES</sequence>
<gene>
    <name evidence="2" type="primary">Rgs22</name>
    <name evidence="2" type="ORF">GTO96_0009774</name>
</gene>
<accession>A0A8X7XFF0</accession>
<dbReference type="AlphaFoldDB" id="A0A8X7XFF0"/>
<dbReference type="PANTHER" id="PTHR46583:SF1">
    <property type="entry name" value="REGULATOR OF G-PROTEIN SIGNALING 22"/>
    <property type="match status" value="1"/>
</dbReference>
<dbReference type="PANTHER" id="PTHR46583">
    <property type="entry name" value="REGULATOR OF G-PROTEIN SIGNALING 22"/>
    <property type="match status" value="1"/>
</dbReference>
<dbReference type="SUPFAM" id="SSF48097">
    <property type="entry name" value="Regulator of G-protein signaling, RGS"/>
    <property type="match status" value="1"/>
</dbReference>
<dbReference type="GO" id="GO:0001965">
    <property type="term" value="F:G-protein alpha-subunit binding"/>
    <property type="evidence" value="ECO:0007669"/>
    <property type="project" value="InterPro"/>
</dbReference>
<reference evidence="2 3" key="1">
    <citation type="journal article" date="2021" name="Cell">
        <title>Tracing the genetic footprints of vertebrate landing in non-teleost ray-finned fishes.</title>
        <authorList>
            <person name="Bi X."/>
            <person name="Wang K."/>
            <person name="Yang L."/>
            <person name="Pan H."/>
            <person name="Jiang H."/>
            <person name="Wei Q."/>
            <person name="Fang M."/>
            <person name="Yu H."/>
            <person name="Zhu C."/>
            <person name="Cai Y."/>
            <person name="He Y."/>
            <person name="Gan X."/>
            <person name="Zeng H."/>
            <person name="Yu D."/>
            <person name="Zhu Y."/>
            <person name="Jiang H."/>
            <person name="Qiu Q."/>
            <person name="Yang H."/>
            <person name="Zhang Y.E."/>
            <person name="Wang W."/>
            <person name="Zhu M."/>
            <person name="He S."/>
            <person name="Zhang G."/>
        </authorList>
    </citation>
    <scope>NUCLEOTIDE SEQUENCE [LARGE SCALE GENOMIC DNA]</scope>
    <source>
        <strain evidence="2">Bchr_013</strain>
    </source>
</reference>
<dbReference type="GO" id="GO:0009966">
    <property type="term" value="P:regulation of signal transduction"/>
    <property type="evidence" value="ECO:0007669"/>
    <property type="project" value="InterPro"/>
</dbReference>
<feature type="non-terminal residue" evidence="2">
    <location>
        <position position="714"/>
    </location>
</feature>
<keyword evidence="3" id="KW-1185">Reference proteome</keyword>
<dbReference type="InterPro" id="IPR042651">
    <property type="entry name" value="Rgs22"/>
</dbReference>
<evidence type="ECO:0000256" key="1">
    <source>
        <dbReference type="SAM" id="MobiDB-lite"/>
    </source>
</evidence>
<proteinExistence type="predicted"/>
<protein>
    <submittedName>
        <fullName evidence="2">RGS22 protein</fullName>
    </submittedName>
</protein>
<dbReference type="Proteomes" id="UP000886611">
    <property type="component" value="Unassembled WGS sequence"/>
</dbReference>
<comment type="caution">
    <text evidence="2">The sequence shown here is derived from an EMBL/GenBank/DDBJ whole genome shotgun (WGS) entry which is preliminary data.</text>
</comment>
<feature type="non-terminal residue" evidence="2">
    <location>
        <position position="1"/>
    </location>
</feature>
<evidence type="ECO:0000313" key="3">
    <source>
        <dbReference type="Proteomes" id="UP000886611"/>
    </source>
</evidence>
<evidence type="ECO:0000313" key="2">
    <source>
        <dbReference type="EMBL" id="KAG2465047.1"/>
    </source>
</evidence>
<dbReference type="InterPro" id="IPR036305">
    <property type="entry name" value="RGS_sf"/>
</dbReference>
<dbReference type="GO" id="GO:0005737">
    <property type="term" value="C:cytoplasm"/>
    <property type="evidence" value="ECO:0007669"/>
    <property type="project" value="TreeGrafter"/>
</dbReference>
<feature type="region of interest" description="Disordered" evidence="1">
    <location>
        <begin position="640"/>
        <end position="659"/>
    </location>
</feature>
<name>A0A8X7XFF0_POLSE</name>
<dbReference type="Gene3D" id="1.10.167.10">
    <property type="entry name" value="Regulator of G-protein Signalling 4, domain 2"/>
    <property type="match status" value="1"/>
</dbReference>
<dbReference type="InterPro" id="IPR044926">
    <property type="entry name" value="RGS_subdomain_2"/>
</dbReference>